<name>A0ABW9RGU8_9BACT</name>
<evidence type="ECO:0000313" key="1">
    <source>
        <dbReference type="EMBL" id="MTI23332.1"/>
    </source>
</evidence>
<gene>
    <name evidence="1" type="ORF">E1163_00035</name>
</gene>
<accession>A0ABW9RGU8</accession>
<dbReference type="EMBL" id="SMLW01000033">
    <property type="protein sequence ID" value="MTI23332.1"/>
    <property type="molecule type" value="Genomic_DNA"/>
</dbReference>
<dbReference type="Proteomes" id="UP000798808">
    <property type="component" value="Unassembled WGS sequence"/>
</dbReference>
<reference evidence="1 2" key="1">
    <citation type="submission" date="2019-02" db="EMBL/GenBank/DDBJ databases">
        <authorList>
            <person name="Goldberg S.R."/>
            <person name="Haltli B.A."/>
            <person name="Correa H."/>
            <person name="Russell K.G."/>
        </authorList>
    </citation>
    <scope>NUCLEOTIDE SEQUENCE [LARGE SCALE GENOMIC DNA]</scope>
    <source>
        <strain evidence="1 2">JCM 16186</strain>
    </source>
</reference>
<keyword evidence="2" id="KW-1185">Reference proteome</keyword>
<dbReference type="PROSITE" id="PS51257">
    <property type="entry name" value="PROKAR_LIPOPROTEIN"/>
    <property type="match status" value="1"/>
</dbReference>
<organism evidence="1 2">
    <name type="scientific">Fulvivirga kasyanovii</name>
    <dbReference type="NCBI Taxonomy" id="396812"/>
    <lineage>
        <taxon>Bacteria</taxon>
        <taxon>Pseudomonadati</taxon>
        <taxon>Bacteroidota</taxon>
        <taxon>Cytophagia</taxon>
        <taxon>Cytophagales</taxon>
        <taxon>Fulvivirgaceae</taxon>
        <taxon>Fulvivirga</taxon>
    </lineage>
</organism>
<sequence length="86" mass="9624">MKKLNWLLACILLVACGDDEGELEGDTLRNSLVGKWDAYISIGPDGGTHNFPNDILLNYEHGFQLNADGTYNPRYLDSEDPPTFYT</sequence>
<feature type="non-terminal residue" evidence="1">
    <location>
        <position position="86"/>
    </location>
</feature>
<protein>
    <recommendedName>
        <fullName evidence="3">Lipocalin-like domain-containing protein</fullName>
    </recommendedName>
</protein>
<evidence type="ECO:0000313" key="2">
    <source>
        <dbReference type="Proteomes" id="UP000798808"/>
    </source>
</evidence>
<proteinExistence type="predicted"/>
<comment type="caution">
    <text evidence="1">The sequence shown here is derived from an EMBL/GenBank/DDBJ whole genome shotgun (WGS) entry which is preliminary data.</text>
</comment>
<evidence type="ECO:0008006" key="3">
    <source>
        <dbReference type="Google" id="ProtNLM"/>
    </source>
</evidence>
<dbReference type="RefSeq" id="WP_155168503.1">
    <property type="nucleotide sequence ID" value="NZ_SMLW01000033.1"/>
</dbReference>